<dbReference type="RefSeq" id="WP_025292969.1">
    <property type="nucleotide sequence ID" value="NZ_CP006644.1"/>
</dbReference>
<dbReference type="eggNOG" id="COG1801">
    <property type="taxonomic scope" value="Bacteria"/>
</dbReference>
<dbReference type="HOGENOM" id="CLU_046519_1_1_5"/>
<dbReference type="InterPro" id="IPR036520">
    <property type="entry name" value="UPF0759_sf"/>
</dbReference>
<evidence type="ECO:0000313" key="1">
    <source>
        <dbReference type="EMBL" id="AHE54766.1"/>
    </source>
</evidence>
<dbReference type="PANTHER" id="PTHR30348:SF4">
    <property type="entry name" value="DUF72 DOMAIN-CONTAINING PROTEIN"/>
    <property type="match status" value="1"/>
</dbReference>
<dbReference type="STRING" id="1123269.NX02_15415"/>
<dbReference type="Gene3D" id="3.20.20.410">
    <property type="entry name" value="Protein of unknown function UPF0759"/>
    <property type="match status" value="1"/>
</dbReference>
<name>W0ACF2_9SPHN</name>
<proteinExistence type="predicted"/>
<accession>W0ACF2</accession>
<keyword evidence="2" id="KW-1185">Reference proteome</keyword>
<sequence>MAGSIRVGIGGWTYEPWRGTFYPPKLAQARELEHAASRVTAIEINGTYYRLQSPKSFAGWAKAVPDGFQFSVKASRYCTNRKDLREAAESIAKFVDQGLVELGDRLGPILWQFATTKRYEEDEFKAFLAMLPAAHRGVPLRHAVEPRHESFRDPGFVAMLRKAGVALVFADAEDHPCFADQTADFVYARLQDAKEDQPTGYTPGALDHWTAIARDWAAGGAPDGLPYVDATDASASGQRDVFIFMINGAKVRAPAAAEAMLERLSG</sequence>
<evidence type="ECO:0008006" key="3">
    <source>
        <dbReference type="Google" id="ProtNLM"/>
    </source>
</evidence>
<dbReference type="AlphaFoldDB" id="W0ACF2"/>
<organism evidence="1 2">
    <name type="scientific">Sphingomonas sanxanigenens DSM 19645 = NX02</name>
    <dbReference type="NCBI Taxonomy" id="1123269"/>
    <lineage>
        <taxon>Bacteria</taxon>
        <taxon>Pseudomonadati</taxon>
        <taxon>Pseudomonadota</taxon>
        <taxon>Alphaproteobacteria</taxon>
        <taxon>Sphingomonadales</taxon>
        <taxon>Sphingomonadaceae</taxon>
        <taxon>Sphingomonas</taxon>
    </lineage>
</organism>
<evidence type="ECO:0000313" key="2">
    <source>
        <dbReference type="Proteomes" id="UP000018851"/>
    </source>
</evidence>
<dbReference type="Pfam" id="PF01904">
    <property type="entry name" value="DUF72"/>
    <property type="match status" value="1"/>
</dbReference>
<dbReference type="KEGG" id="ssan:NX02_15415"/>
<gene>
    <name evidence="1" type="ORF">NX02_15415</name>
</gene>
<dbReference type="PANTHER" id="PTHR30348">
    <property type="entry name" value="UNCHARACTERIZED PROTEIN YECE"/>
    <property type="match status" value="1"/>
</dbReference>
<dbReference type="EMBL" id="CP006644">
    <property type="protein sequence ID" value="AHE54766.1"/>
    <property type="molecule type" value="Genomic_DNA"/>
</dbReference>
<protein>
    <recommendedName>
        <fullName evidence="3">DUF72 domain-containing protein</fullName>
    </recommendedName>
</protein>
<dbReference type="Proteomes" id="UP000018851">
    <property type="component" value="Chromosome"/>
</dbReference>
<dbReference type="SUPFAM" id="SSF117396">
    <property type="entry name" value="TM1631-like"/>
    <property type="match status" value="1"/>
</dbReference>
<reference evidence="1 2" key="1">
    <citation type="submission" date="2013-07" db="EMBL/GenBank/DDBJ databases">
        <title>Completed genome of Sphingomonas sanxanigenens NX02.</title>
        <authorList>
            <person name="Ma T."/>
            <person name="Huang H."/>
            <person name="Wu M."/>
            <person name="Li X."/>
            <person name="Li G."/>
        </authorList>
    </citation>
    <scope>NUCLEOTIDE SEQUENCE [LARGE SCALE GENOMIC DNA]</scope>
    <source>
        <strain evidence="1 2">NX02</strain>
    </source>
</reference>
<dbReference type="PATRIC" id="fig|1123269.5.peg.3011"/>
<dbReference type="OrthoDB" id="9780310at2"/>
<dbReference type="InterPro" id="IPR002763">
    <property type="entry name" value="DUF72"/>
</dbReference>